<keyword evidence="3" id="KW-1185">Reference proteome</keyword>
<accession>A0ABW5WDK4</accession>
<keyword evidence="1" id="KW-0472">Membrane</keyword>
<evidence type="ECO:0008006" key="4">
    <source>
        <dbReference type="Google" id="ProtNLM"/>
    </source>
</evidence>
<reference evidence="3" key="1">
    <citation type="journal article" date="2019" name="Int. J. Syst. Evol. Microbiol.">
        <title>The Global Catalogue of Microorganisms (GCM) 10K type strain sequencing project: providing services to taxonomists for standard genome sequencing and annotation.</title>
        <authorList>
            <consortium name="The Broad Institute Genomics Platform"/>
            <consortium name="The Broad Institute Genome Sequencing Center for Infectious Disease"/>
            <person name="Wu L."/>
            <person name="Ma J."/>
        </authorList>
    </citation>
    <scope>NUCLEOTIDE SEQUENCE [LARGE SCALE GENOMIC DNA]</scope>
    <source>
        <strain evidence="3">IBRC-M 10906</strain>
    </source>
</reference>
<feature type="transmembrane region" description="Helical" evidence="1">
    <location>
        <begin position="38"/>
        <end position="58"/>
    </location>
</feature>
<keyword evidence="1" id="KW-1133">Transmembrane helix</keyword>
<evidence type="ECO:0000256" key="1">
    <source>
        <dbReference type="SAM" id="Phobius"/>
    </source>
</evidence>
<gene>
    <name evidence="2" type="ORF">ACFS2C_17390</name>
</gene>
<proteinExistence type="predicted"/>
<sequence length="64" mass="7144">MAAPEIPRRVVRGMAVLTAVAVALFVMMVAMYEPNGGMWFFGCVMLLSAVAFWAAYFAQRRRGR</sequence>
<dbReference type="Proteomes" id="UP001597478">
    <property type="component" value="Unassembled WGS sequence"/>
</dbReference>
<dbReference type="EMBL" id="JBHUOF010000021">
    <property type="protein sequence ID" value="MFD2801170.1"/>
    <property type="molecule type" value="Genomic_DNA"/>
</dbReference>
<evidence type="ECO:0000313" key="3">
    <source>
        <dbReference type="Proteomes" id="UP001597478"/>
    </source>
</evidence>
<keyword evidence="1" id="KW-0812">Transmembrane</keyword>
<feature type="transmembrane region" description="Helical" evidence="1">
    <location>
        <begin position="12"/>
        <end position="32"/>
    </location>
</feature>
<name>A0ABW5WDK4_9PSEU</name>
<evidence type="ECO:0000313" key="2">
    <source>
        <dbReference type="EMBL" id="MFD2801170.1"/>
    </source>
</evidence>
<protein>
    <recommendedName>
        <fullName evidence="4">DUF2530 domain-containing protein</fullName>
    </recommendedName>
</protein>
<dbReference type="RefSeq" id="WP_377391353.1">
    <property type="nucleotide sequence ID" value="NZ_JBHSAN010000024.1"/>
</dbReference>
<organism evidence="2 3">
    <name type="scientific">Prauserella oleivorans</name>
    <dbReference type="NCBI Taxonomy" id="1478153"/>
    <lineage>
        <taxon>Bacteria</taxon>
        <taxon>Bacillati</taxon>
        <taxon>Actinomycetota</taxon>
        <taxon>Actinomycetes</taxon>
        <taxon>Pseudonocardiales</taxon>
        <taxon>Pseudonocardiaceae</taxon>
        <taxon>Prauserella</taxon>
    </lineage>
</organism>
<comment type="caution">
    <text evidence="2">The sequence shown here is derived from an EMBL/GenBank/DDBJ whole genome shotgun (WGS) entry which is preliminary data.</text>
</comment>